<evidence type="ECO:0000256" key="2">
    <source>
        <dbReference type="SAM" id="Phobius"/>
    </source>
</evidence>
<dbReference type="EMBL" id="CP011125">
    <property type="protein sequence ID" value="AKF05718.1"/>
    <property type="molecule type" value="Genomic_DNA"/>
</dbReference>
<evidence type="ECO:0000313" key="4">
    <source>
        <dbReference type="EMBL" id="AKF05718.1"/>
    </source>
</evidence>
<reference evidence="4 5" key="1">
    <citation type="submission" date="2015-03" db="EMBL/GenBank/DDBJ databases">
        <title>Genome assembly of Sandaracinus amylolyticus DSM 53668.</title>
        <authorList>
            <person name="Sharma G."/>
            <person name="Subramanian S."/>
        </authorList>
    </citation>
    <scope>NUCLEOTIDE SEQUENCE [LARGE SCALE GENOMIC DNA]</scope>
    <source>
        <strain evidence="4 5">DSM 53668</strain>
    </source>
</reference>
<sequence length="349" mass="36765">MTTWIIAGVAGLVLAAVLFLLLGRRRDGGAREPAAVGVGAAGLAAGPMPRRRDATGEENGTKLASSPPPGASAHANANSNVGSMEIEISETGLPGEIEEDEPTGPQPRILVTAVGQTDAGRRRKHNEDAYLVLQAHSLFAIADGMGGYAAGEVASQMAIDVITASFETGHFGGSPIPGLPRRGDELVRAIQSANAAILKQARANEAQAGMGTTLVAARFSPNRKRVYIAHVGDSRLYRLRDGELTQLTTDHTLGAMGIQGPSANKLSRAVGVFDEVEVDLNVDEPHNGDYYLLCSDGLSKMVPEDDIAKLIRSTHDDLDAAVRKLISDANERGGKDNVSVILIRVDEPR</sequence>
<protein>
    <submittedName>
        <fullName evidence="4">Serine/threonine phosphatase PrpC, regulation of stationary phase</fullName>
    </submittedName>
</protein>
<keyword evidence="5" id="KW-1185">Reference proteome</keyword>
<dbReference type="KEGG" id="samy:DB32_002867"/>
<evidence type="ECO:0000313" key="5">
    <source>
        <dbReference type="Proteomes" id="UP000034883"/>
    </source>
</evidence>
<feature type="domain" description="PPM-type phosphatase" evidence="3">
    <location>
        <begin position="113"/>
        <end position="345"/>
    </location>
</feature>
<dbReference type="InterPro" id="IPR036457">
    <property type="entry name" value="PPM-type-like_dom_sf"/>
</dbReference>
<dbReference type="AlphaFoldDB" id="A0A0F6W2C3"/>
<keyword evidence="2" id="KW-0812">Transmembrane</keyword>
<dbReference type="InterPro" id="IPR001932">
    <property type="entry name" value="PPM-type_phosphatase-like_dom"/>
</dbReference>
<feature type="transmembrane region" description="Helical" evidence="2">
    <location>
        <begin position="6"/>
        <end position="23"/>
    </location>
</feature>
<dbReference type="Proteomes" id="UP000034883">
    <property type="component" value="Chromosome"/>
</dbReference>
<keyword evidence="2" id="KW-0472">Membrane</keyword>
<dbReference type="SMART" id="SM00331">
    <property type="entry name" value="PP2C_SIG"/>
    <property type="match status" value="1"/>
</dbReference>
<dbReference type="GO" id="GO:0004722">
    <property type="term" value="F:protein serine/threonine phosphatase activity"/>
    <property type="evidence" value="ECO:0007669"/>
    <property type="project" value="InterPro"/>
</dbReference>
<dbReference type="Pfam" id="PF13672">
    <property type="entry name" value="PP2C_2"/>
    <property type="match status" value="1"/>
</dbReference>
<gene>
    <name evidence="4" type="ORF">DB32_002867</name>
</gene>
<dbReference type="SUPFAM" id="SSF81606">
    <property type="entry name" value="PP2C-like"/>
    <property type="match status" value="1"/>
</dbReference>
<dbReference type="CDD" id="cd00143">
    <property type="entry name" value="PP2Cc"/>
    <property type="match status" value="1"/>
</dbReference>
<dbReference type="PROSITE" id="PS51746">
    <property type="entry name" value="PPM_2"/>
    <property type="match status" value="1"/>
</dbReference>
<proteinExistence type="predicted"/>
<dbReference type="OrthoDB" id="9801841at2"/>
<dbReference type="PANTHER" id="PTHR47992">
    <property type="entry name" value="PROTEIN PHOSPHATASE"/>
    <property type="match status" value="1"/>
</dbReference>
<dbReference type="STRING" id="927083.DB32_002867"/>
<organism evidence="4 5">
    <name type="scientific">Sandaracinus amylolyticus</name>
    <dbReference type="NCBI Taxonomy" id="927083"/>
    <lineage>
        <taxon>Bacteria</taxon>
        <taxon>Pseudomonadati</taxon>
        <taxon>Myxococcota</taxon>
        <taxon>Polyangia</taxon>
        <taxon>Polyangiales</taxon>
        <taxon>Sandaracinaceae</taxon>
        <taxon>Sandaracinus</taxon>
    </lineage>
</organism>
<accession>A0A0F6W2C3</accession>
<feature type="region of interest" description="Disordered" evidence="1">
    <location>
        <begin position="43"/>
        <end position="77"/>
    </location>
</feature>
<dbReference type="SMART" id="SM00332">
    <property type="entry name" value="PP2Cc"/>
    <property type="match status" value="1"/>
</dbReference>
<dbReference type="InterPro" id="IPR015655">
    <property type="entry name" value="PP2C"/>
</dbReference>
<name>A0A0F6W2C3_9BACT</name>
<evidence type="ECO:0000259" key="3">
    <source>
        <dbReference type="PROSITE" id="PS51746"/>
    </source>
</evidence>
<dbReference type="RefSeq" id="WP_083457371.1">
    <property type="nucleotide sequence ID" value="NZ_CP011125.1"/>
</dbReference>
<evidence type="ECO:0000256" key="1">
    <source>
        <dbReference type="SAM" id="MobiDB-lite"/>
    </source>
</evidence>
<dbReference type="Gene3D" id="3.60.40.10">
    <property type="entry name" value="PPM-type phosphatase domain"/>
    <property type="match status" value="1"/>
</dbReference>
<keyword evidence="2" id="KW-1133">Transmembrane helix</keyword>